<feature type="transmembrane region" description="Helical" evidence="5">
    <location>
        <begin position="406"/>
        <end position="425"/>
    </location>
</feature>
<sequence>MKSKLQVNEKLVKWVVTILIPVIILLIPVNDVFTWQIKFFSASTLCAILMFAFEILPNLIPAMLLPVVYILANLAPANVVFSPWFGTIPWMFIGAFLFVNILIRIGLLKRVAYWIIEKTGKSYYGLLIGIMISGLVLNLLTPGNAILPLAGLTFGICKALNLGKSKESAGIMLSGFFASYIPLQFIYNPSFAVIPNMAASITNPSISFLDYFVHNIPFVLWIPIVVFTIGRFCKPKDKVYQMEFVSEELKAMGKMTRDEKKGVVVSLCLLIFMLTAGLHKLDISWGFLLSGCIMYLPGFNVGTKEDIQKINFSMIFFTATCLSIGAVANALGFGKIIADLVLPMMSGTNIFVMIAVIWIICAISHFALSPMAVYATFTLAFTQIGMTLGINPFAVFYTIQAAGAEVIFPYQWALLLFYVSFGLIATKDFMKICGIKMAMSMVFMMVVVVPYWLLIGLV</sequence>
<comment type="subcellular location">
    <subcellularLocation>
        <location evidence="1">Membrane</location>
        <topology evidence="1">Multi-pass membrane protein</topology>
    </subcellularLocation>
</comment>
<evidence type="ECO:0000256" key="1">
    <source>
        <dbReference type="ARBA" id="ARBA00004141"/>
    </source>
</evidence>
<feature type="transmembrane region" description="Helical" evidence="5">
    <location>
        <begin position="314"/>
        <end position="338"/>
    </location>
</feature>
<feature type="transmembrane region" description="Helical" evidence="5">
    <location>
        <begin position="437"/>
        <end position="455"/>
    </location>
</feature>
<evidence type="ECO:0000256" key="4">
    <source>
        <dbReference type="ARBA" id="ARBA00023136"/>
    </source>
</evidence>
<feature type="transmembrane region" description="Helical" evidence="5">
    <location>
        <begin position="87"/>
        <end position="103"/>
    </location>
</feature>
<proteinExistence type="predicted"/>
<feature type="transmembrane region" description="Helical" evidence="5">
    <location>
        <begin position="12"/>
        <end position="29"/>
    </location>
</feature>
<organism evidence="6">
    <name type="scientific">Eubacterium limosum</name>
    <dbReference type="NCBI Taxonomy" id="1736"/>
    <lineage>
        <taxon>Bacteria</taxon>
        <taxon>Bacillati</taxon>
        <taxon>Bacillota</taxon>
        <taxon>Clostridia</taxon>
        <taxon>Eubacteriales</taxon>
        <taxon>Eubacteriaceae</taxon>
        <taxon>Eubacterium</taxon>
    </lineage>
</organism>
<evidence type="ECO:0000256" key="3">
    <source>
        <dbReference type="ARBA" id="ARBA00022989"/>
    </source>
</evidence>
<dbReference type="EMBL" id="CACRTR010000012">
    <property type="protein sequence ID" value="VYU51701.1"/>
    <property type="molecule type" value="Genomic_DNA"/>
</dbReference>
<dbReference type="GO" id="GO:0022857">
    <property type="term" value="F:transmembrane transporter activity"/>
    <property type="evidence" value="ECO:0007669"/>
    <property type="project" value="InterPro"/>
</dbReference>
<dbReference type="GO" id="GO:0016020">
    <property type="term" value="C:membrane"/>
    <property type="evidence" value="ECO:0007669"/>
    <property type="project" value="UniProtKB-SubCell"/>
</dbReference>
<name>A0A6N3FHY5_EUBLI</name>
<accession>A0A6N3FHY5</accession>
<dbReference type="AlphaFoldDB" id="A0A6N3FHY5"/>
<dbReference type="InterPro" id="IPR001898">
    <property type="entry name" value="SLC13A/DASS"/>
</dbReference>
<evidence type="ECO:0000256" key="5">
    <source>
        <dbReference type="SAM" id="Phobius"/>
    </source>
</evidence>
<feature type="transmembrane region" description="Helical" evidence="5">
    <location>
        <begin position="380"/>
        <end position="400"/>
    </location>
</feature>
<feature type="transmembrane region" description="Helical" evidence="5">
    <location>
        <begin position="262"/>
        <end position="279"/>
    </location>
</feature>
<feature type="transmembrane region" description="Helical" evidence="5">
    <location>
        <begin position="169"/>
        <end position="187"/>
    </location>
</feature>
<evidence type="ECO:0000313" key="6">
    <source>
        <dbReference type="EMBL" id="VYU51701.1"/>
    </source>
</evidence>
<keyword evidence="2 5" id="KW-0812">Transmembrane</keyword>
<evidence type="ECO:0000256" key="2">
    <source>
        <dbReference type="ARBA" id="ARBA00022692"/>
    </source>
</evidence>
<protein>
    <submittedName>
        <fullName evidence="6">Sodium:sulfate symporter transmembrane region</fullName>
    </submittedName>
</protein>
<gene>
    <name evidence="6" type="ORF">ELLFYP34_00432</name>
</gene>
<feature type="transmembrane region" description="Helical" evidence="5">
    <location>
        <begin position="350"/>
        <end position="368"/>
    </location>
</feature>
<feature type="transmembrane region" description="Helical" evidence="5">
    <location>
        <begin position="285"/>
        <end position="302"/>
    </location>
</feature>
<reference evidence="6" key="1">
    <citation type="submission" date="2019-11" db="EMBL/GenBank/DDBJ databases">
        <authorList>
            <person name="Feng L."/>
        </authorList>
    </citation>
    <scope>NUCLEOTIDE SEQUENCE</scope>
    <source>
        <strain evidence="6">ElimosumLFYP34</strain>
    </source>
</reference>
<feature type="transmembrane region" description="Helical" evidence="5">
    <location>
        <begin position="123"/>
        <end position="140"/>
    </location>
</feature>
<dbReference type="Pfam" id="PF00939">
    <property type="entry name" value="Na_sulph_symp"/>
    <property type="match status" value="1"/>
</dbReference>
<feature type="transmembrane region" description="Helical" evidence="5">
    <location>
        <begin position="146"/>
        <end position="162"/>
    </location>
</feature>
<keyword evidence="3 5" id="KW-1133">Transmembrane helix</keyword>
<feature type="transmembrane region" description="Helical" evidence="5">
    <location>
        <begin position="212"/>
        <end position="233"/>
    </location>
</feature>
<keyword evidence="4 5" id="KW-0472">Membrane</keyword>